<dbReference type="GO" id="GO:0051213">
    <property type="term" value="F:dioxygenase activity"/>
    <property type="evidence" value="ECO:0007669"/>
    <property type="project" value="UniProtKB-KW"/>
</dbReference>
<keyword evidence="3" id="KW-0408">Iron</keyword>
<feature type="domain" description="Rieske" evidence="5">
    <location>
        <begin position="6"/>
        <end position="118"/>
    </location>
</feature>
<keyword evidence="6" id="KW-0223">Dioxygenase</keyword>
<reference evidence="6 7" key="1">
    <citation type="submission" date="2018-06" db="EMBL/GenBank/DDBJ databases">
        <title>Draft Genome Sequence of a Novel Marine Bacterium Related to the Verrucomicrobia.</title>
        <authorList>
            <person name="Vosseberg J."/>
            <person name="Martijn J."/>
            <person name="Ettema T.J.G."/>
        </authorList>
    </citation>
    <scope>NUCLEOTIDE SEQUENCE [LARGE SCALE GENOMIC DNA]</scope>
    <source>
        <strain evidence="6">TARA_B100001123</strain>
    </source>
</reference>
<dbReference type="InterPro" id="IPR017941">
    <property type="entry name" value="Rieske_2Fe-2S"/>
</dbReference>
<protein>
    <submittedName>
        <fullName evidence="6">Naphthalene 1,2-dioxygenase/salicylate 5-hydroxylase systems, ferredoxin component</fullName>
    </submittedName>
</protein>
<keyword evidence="4" id="KW-0411">Iron-sulfur</keyword>
<keyword evidence="2" id="KW-0479">Metal-binding</keyword>
<dbReference type="SUPFAM" id="SSF50022">
    <property type="entry name" value="ISP domain"/>
    <property type="match status" value="1"/>
</dbReference>
<dbReference type="EMBL" id="CP029803">
    <property type="protein sequence ID" value="AWT60147.1"/>
    <property type="molecule type" value="Genomic_DNA"/>
</dbReference>
<sequence length="121" mass="13452">MGSNEYDVGAVSDFEKGRACRVQLAGKAIVLVRKEDSFFALRDVCPHQGASLSRGFVSGAIKPCLPGEEIVLDRVGEILICPWHGWEFDLRKGEAIANPHRGRVKTYPVRVERNRVVVAIY</sequence>
<dbReference type="KEGG" id="mtar:DF168_01348"/>
<dbReference type="PROSITE" id="PS51296">
    <property type="entry name" value="RIESKE"/>
    <property type="match status" value="1"/>
</dbReference>
<name>A0A2Z4AJ31_9BACT</name>
<dbReference type="GO" id="GO:0051537">
    <property type="term" value="F:2 iron, 2 sulfur cluster binding"/>
    <property type="evidence" value="ECO:0007669"/>
    <property type="project" value="UniProtKB-KW"/>
</dbReference>
<dbReference type="GO" id="GO:0046872">
    <property type="term" value="F:metal ion binding"/>
    <property type="evidence" value="ECO:0007669"/>
    <property type="project" value="UniProtKB-KW"/>
</dbReference>
<keyword evidence="6" id="KW-0560">Oxidoreductase</keyword>
<evidence type="ECO:0000313" key="7">
    <source>
        <dbReference type="Proteomes" id="UP000247465"/>
    </source>
</evidence>
<evidence type="ECO:0000256" key="1">
    <source>
        <dbReference type="ARBA" id="ARBA00022714"/>
    </source>
</evidence>
<evidence type="ECO:0000259" key="5">
    <source>
        <dbReference type="PROSITE" id="PS51296"/>
    </source>
</evidence>
<evidence type="ECO:0000256" key="3">
    <source>
        <dbReference type="ARBA" id="ARBA00023004"/>
    </source>
</evidence>
<dbReference type="CDD" id="cd03467">
    <property type="entry name" value="Rieske"/>
    <property type="match status" value="1"/>
</dbReference>
<dbReference type="AlphaFoldDB" id="A0A2Z4AJ31"/>
<dbReference type="PANTHER" id="PTHR21496:SF23">
    <property type="entry name" value="3-PHENYLPROPIONATE_CINNAMIC ACID DIOXYGENASE FERREDOXIN SUBUNIT"/>
    <property type="match status" value="1"/>
</dbReference>
<accession>A0A2Z4AJ31</accession>
<dbReference type="Gene3D" id="2.102.10.10">
    <property type="entry name" value="Rieske [2Fe-2S] iron-sulphur domain"/>
    <property type="match status" value="1"/>
</dbReference>
<evidence type="ECO:0000256" key="4">
    <source>
        <dbReference type="ARBA" id="ARBA00023014"/>
    </source>
</evidence>
<organism evidence="6 7">
    <name type="scientific">Candidatus Moanibacter tarae</name>
    <dbReference type="NCBI Taxonomy" id="2200854"/>
    <lineage>
        <taxon>Bacteria</taxon>
        <taxon>Pseudomonadati</taxon>
        <taxon>Verrucomicrobiota</taxon>
        <taxon>Opitutia</taxon>
        <taxon>Puniceicoccales</taxon>
        <taxon>Puniceicoccales incertae sedis</taxon>
        <taxon>Candidatus Moanibacter</taxon>
    </lineage>
</organism>
<dbReference type="Pfam" id="PF00355">
    <property type="entry name" value="Rieske"/>
    <property type="match status" value="1"/>
</dbReference>
<proteinExistence type="predicted"/>
<dbReference type="PANTHER" id="PTHR21496">
    <property type="entry name" value="FERREDOXIN-RELATED"/>
    <property type="match status" value="1"/>
</dbReference>
<dbReference type="Proteomes" id="UP000247465">
    <property type="component" value="Chromosome"/>
</dbReference>
<keyword evidence="1" id="KW-0001">2Fe-2S</keyword>
<dbReference type="InterPro" id="IPR036922">
    <property type="entry name" value="Rieske_2Fe-2S_sf"/>
</dbReference>
<gene>
    <name evidence="6" type="primary">nagAb</name>
    <name evidence="6" type="ORF">DF168_01348</name>
</gene>
<evidence type="ECO:0000256" key="2">
    <source>
        <dbReference type="ARBA" id="ARBA00022723"/>
    </source>
</evidence>
<evidence type="ECO:0000313" key="6">
    <source>
        <dbReference type="EMBL" id="AWT60147.1"/>
    </source>
</evidence>